<dbReference type="WBParaSite" id="JU765_v2.g15740.t1">
    <property type="protein sequence ID" value="JU765_v2.g15740.t1"/>
    <property type="gene ID" value="JU765_v2.g15740"/>
</dbReference>
<proteinExistence type="predicted"/>
<reference evidence="2" key="1">
    <citation type="submission" date="2022-11" db="UniProtKB">
        <authorList>
            <consortium name="WormBaseParasite"/>
        </authorList>
    </citation>
    <scope>IDENTIFICATION</scope>
</reference>
<evidence type="ECO:0000313" key="1">
    <source>
        <dbReference type="Proteomes" id="UP000887576"/>
    </source>
</evidence>
<dbReference type="Proteomes" id="UP000887576">
    <property type="component" value="Unplaced"/>
</dbReference>
<protein>
    <submittedName>
        <fullName evidence="2">Uncharacterized protein</fullName>
    </submittedName>
</protein>
<accession>A0AC34QEM8</accession>
<sequence>MTFNTYIVSCVVGSRFSSLGIQLSTYATQTNTRAAAFTLYVVSNADPCSSGKAPGKRLWSAQNPPLTFRELIPKNYKSSRYVDDKDKENASGLTLSKSVPKKQPSTPAIPRRPLALKKF</sequence>
<name>A0AC34QEM8_9BILA</name>
<evidence type="ECO:0000313" key="2">
    <source>
        <dbReference type="WBParaSite" id="JU765_v2.g15740.t1"/>
    </source>
</evidence>
<organism evidence="1 2">
    <name type="scientific">Panagrolaimus sp. JU765</name>
    <dbReference type="NCBI Taxonomy" id="591449"/>
    <lineage>
        <taxon>Eukaryota</taxon>
        <taxon>Metazoa</taxon>
        <taxon>Ecdysozoa</taxon>
        <taxon>Nematoda</taxon>
        <taxon>Chromadorea</taxon>
        <taxon>Rhabditida</taxon>
        <taxon>Tylenchina</taxon>
        <taxon>Panagrolaimomorpha</taxon>
        <taxon>Panagrolaimoidea</taxon>
        <taxon>Panagrolaimidae</taxon>
        <taxon>Panagrolaimus</taxon>
    </lineage>
</organism>